<dbReference type="AlphaFoldDB" id="A0A843UKM1"/>
<accession>A0A843UKM1</accession>
<name>A0A843UKM1_COLES</name>
<dbReference type="OrthoDB" id="784973at2759"/>
<keyword evidence="1" id="KW-0732">Signal</keyword>
<keyword evidence="3" id="KW-1185">Reference proteome</keyword>
<proteinExistence type="predicted"/>
<feature type="signal peptide" evidence="1">
    <location>
        <begin position="1"/>
        <end position="28"/>
    </location>
</feature>
<feature type="chain" id="PRO_5033021630" description="Dirigent protein" evidence="1">
    <location>
        <begin position="29"/>
        <end position="106"/>
    </location>
</feature>
<evidence type="ECO:0000256" key="1">
    <source>
        <dbReference type="SAM" id="SignalP"/>
    </source>
</evidence>
<comment type="caution">
    <text evidence="2">The sequence shown here is derived from an EMBL/GenBank/DDBJ whole genome shotgun (WGS) entry which is preliminary data.</text>
</comment>
<evidence type="ECO:0008006" key="4">
    <source>
        <dbReference type="Google" id="ProtNLM"/>
    </source>
</evidence>
<dbReference type="Proteomes" id="UP000652761">
    <property type="component" value="Unassembled WGS sequence"/>
</dbReference>
<dbReference type="PANTHER" id="PTHR33474:SF2">
    <property type="entry name" value="TRANSMEMBRANE PROTEIN"/>
    <property type="match status" value="1"/>
</dbReference>
<dbReference type="EMBL" id="NMUH01000647">
    <property type="protein sequence ID" value="MQL82676.1"/>
    <property type="molecule type" value="Genomic_DNA"/>
</dbReference>
<organism evidence="2 3">
    <name type="scientific">Colocasia esculenta</name>
    <name type="common">Wild taro</name>
    <name type="synonym">Arum esculentum</name>
    <dbReference type="NCBI Taxonomy" id="4460"/>
    <lineage>
        <taxon>Eukaryota</taxon>
        <taxon>Viridiplantae</taxon>
        <taxon>Streptophyta</taxon>
        <taxon>Embryophyta</taxon>
        <taxon>Tracheophyta</taxon>
        <taxon>Spermatophyta</taxon>
        <taxon>Magnoliopsida</taxon>
        <taxon>Liliopsida</taxon>
        <taxon>Araceae</taxon>
        <taxon>Aroideae</taxon>
        <taxon>Colocasieae</taxon>
        <taxon>Colocasia</taxon>
    </lineage>
</organism>
<evidence type="ECO:0000313" key="2">
    <source>
        <dbReference type="EMBL" id="MQL82676.1"/>
    </source>
</evidence>
<evidence type="ECO:0000313" key="3">
    <source>
        <dbReference type="Proteomes" id="UP000652761"/>
    </source>
</evidence>
<gene>
    <name evidence="2" type="ORF">Taro_015146</name>
</gene>
<protein>
    <recommendedName>
        <fullName evidence="4">Dirigent protein</fullName>
    </recommendedName>
</protein>
<dbReference type="PANTHER" id="PTHR33474">
    <property type="entry name" value="TRANSMEMBRANE PROTEIN"/>
    <property type="match status" value="1"/>
</dbReference>
<reference evidence="2" key="1">
    <citation type="submission" date="2017-07" db="EMBL/GenBank/DDBJ databases">
        <title>Taro Niue Genome Assembly and Annotation.</title>
        <authorList>
            <person name="Atibalentja N."/>
            <person name="Keating K."/>
            <person name="Fields C.J."/>
        </authorList>
    </citation>
    <scope>NUCLEOTIDE SEQUENCE</scope>
    <source>
        <strain evidence="2">Niue_2</strain>
        <tissue evidence="2">Leaf</tissue>
    </source>
</reference>
<sequence length="106" mass="11297">METKGKVSPHALLMLLLLLGFSPGPLHLAAVAVSDDLLKDVGASFVYVGGLASRDLGSSPALHQPGRVSLRGQPVFEKERVRGRIDISIDDYPGSGANDRHDPRRG</sequence>